<sequence>MAKYHYHIRSTSLPSTFHHPLTARVEEQLSKIKLELNENRSLDHYTTEMLRDGLFGLKGLYDSVEDLLKLPHTQQILVKQRHDKWVDEVLDDSLRLLDVSGTTRDVLSRIKENVQETRSALRRRRPSPEGELDSAGKSIVEYYMSSIKKANKEVQKCLGELKRMGGNKHGFSSSSSSSLLLEKQQQDCLAIVNVLKQVGAVTVALYESLLSRYKCTVPRTSCSGWSLVSKLMIKQTSRQRLLTGLTTAKDRDEQRVIKGRDGVAQKPLEALETSIQSLEEGLELVFRQLIKTRVSLLNILSTTSN</sequence>
<dbReference type="Proteomes" id="UP001177140">
    <property type="component" value="Unassembled WGS sequence"/>
</dbReference>
<proteinExistence type="predicted"/>
<evidence type="ECO:0000313" key="1">
    <source>
        <dbReference type="EMBL" id="MCL7045786.1"/>
    </source>
</evidence>
<evidence type="ECO:0000313" key="2">
    <source>
        <dbReference type="Proteomes" id="UP001177140"/>
    </source>
</evidence>
<accession>A0AA41VQU0</accession>
<gene>
    <name evidence="1" type="ORF">MKW94_000141</name>
</gene>
<dbReference type="Pfam" id="PF03087">
    <property type="entry name" value="BPS1"/>
    <property type="match status" value="1"/>
</dbReference>
<dbReference type="InterPro" id="IPR004320">
    <property type="entry name" value="BPS1_pln"/>
</dbReference>
<organism evidence="1 2">
    <name type="scientific">Papaver nudicaule</name>
    <name type="common">Iceland poppy</name>
    <dbReference type="NCBI Taxonomy" id="74823"/>
    <lineage>
        <taxon>Eukaryota</taxon>
        <taxon>Viridiplantae</taxon>
        <taxon>Streptophyta</taxon>
        <taxon>Embryophyta</taxon>
        <taxon>Tracheophyta</taxon>
        <taxon>Spermatophyta</taxon>
        <taxon>Magnoliopsida</taxon>
        <taxon>Ranunculales</taxon>
        <taxon>Papaveraceae</taxon>
        <taxon>Papaveroideae</taxon>
        <taxon>Papaver</taxon>
    </lineage>
</organism>
<comment type="caution">
    <text evidence="1">The sequence shown here is derived from an EMBL/GenBank/DDBJ whole genome shotgun (WGS) entry which is preliminary data.</text>
</comment>
<keyword evidence="2" id="KW-1185">Reference proteome</keyword>
<reference evidence="1" key="1">
    <citation type="submission" date="2022-03" db="EMBL/GenBank/DDBJ databases">
        <title>A functionally conserved STORR gene fusion in Papaver species that diverged 16.8 million years ago.</title>
        <authorList>
            <person name="Catania T."/>
        </authorList>
    </citation>
    <scope>NUCLEOTIDE SEQUENCE</scope>
    <source>
        <strain evidence="1">S-191538</strain>
    </source>
</reference>
<dbReference type="PANTHER" id="PTHR33070">
    <property type="entry name" value="OS06G0725500 PROTEIN"/>
    <property type="match status" value="1"/>
</dbReference>
<dbReference type="PANTHER" id="PTHR33070:SF120">
    <property type="entry name" value="EXPRESSED PROTEIN"/>
    <property type="match status" value="1"/>
</dbReference>
<name>A0AA41VQU0_PAPNU</name>
<dbReference type="GO" id="GO:0048364">
    <property type="term" value="P:root development"/>
    <property type="evidence" value="ECO:0007669"/>
    <property type="project" value="InterPro"/>
</dbReference>
<protein>
    <submittedName>
        <fullName evidence="1">Uncharacterized protein</fullName>
    </submittedName>
</protein>
<dbReference type="AlphaFoldDB" id="A0AA41VQU0"/>
<dbReference type="EMBL" id="JAJJMA010273736">
    <property type="protein sequence ID" value="MCL7045786.1"/>
    <property type="molecule type" value="Genomic_DNA"/>
</dbReference>
<dbReference type="GO" id="GO:0048367">
    <property type="term" value="P:shoot system development"/>
    <property type="evidence" value="ECO:0007669"/>
    <property type="project" value="InterPro"/>
</dbReference>